<feature type="binding site" evidence="7">
    <location>
        <position position="146"/>
    </location>
    <ligand>
        <name>Mg(2+)</name>
        <dbReference type="ChEBI" id="CHEBI:18420"/>
        <label>1</label>
    </ligand>
</feature>
<evidence type="ECO:0000256" key="2">
    <source>
        <dbReference type="ARBA" id="ARBA00007092"/>
    </source>
</evidence>
<feature type="site" description="Important for catalytic activity" evidence="8">
    <location>
        <position position="216"/>
    </location>
</feature>
<evidence type="ECO:0000256" key="8">
    <source>
        <dbReference type="PIRSR" id="PIRSR604808-3"/>
    </source>
</evidence>
<evidence type="ECO:0000256" key="4">
    <source>
        <dbReference type="ARBA" id="ARBA00022801"/>
    </source>
</evidence>
<keyword evidence="7" id="KW-0464">Manganese</keyword>
<feature type="site" description="Interaction with DNA substrate" evidence="8">
    <location>
        <position position="242"/>
    </location>
</feature>
<protein>
    <submittedName>
        <fullName evidence="10">Exonuclease III</fullName>
    </submittedName>
</protein>
<keyword evidence="4" id="KW-0378">Hydrolase</keyword>
<evidence type="ECO:0000256" key="1">
    <source>
        <dbReference type="ARBA" id="ARBA00001936"/>
    </source>
</evidence>
<dbReference type="InterPro" id="IPR004808">
    <property type="entry name" value="AP_endonuc_1"/>
</dbReference>
<dbReference type="AlphaFoldDB" id="A0A0R2HC88"/>
<proteinExistence type="inferred from homology"/>
<dbReference type="CDD" id="cd09087">
    <property type="entry name" value="Ape1-like_AP-endo"/>
    <property type="match status" value="1"/>
</dbReference>
<dbReference type="PROSITE" id="PS00726">
    <property type="entry name" value="AP_NUCLEASE_F1_1"/>
    <property type="match status" value="1"/>
</dbReference>
<keyword evidence="10" id="KW-0269">Exonuclease</keyword>
<dbReference type="EMBL" id="JQBL01000053">
    <property type="protein sequence ID" value="KRN47306.1"/>
    <property type="molecule type" value="Genomic_DNA"/>
</dbReference>
<feature type="binding site" evidence="7">
    <location>
        <position position="144"/>
    </location>
    <ligand>
        <name>Mg(2+)</name>
        <dbReference type="ChEBI" id="CHEBI:18420"/>
        <label>1</label>
    </ligand>
</feature>
<feature type="active site" description="Proton acceptor" evidence="6">
    <location>
        <position position="242"/>
    </location>
</feature>
<gene>
    <name evidence="10" type="ORF">IV49_GL001714</name>
</gene>
<evidence type="ECO:0000259" key="9">
    <source>
        <dbReference type="Pfam" id="PF03372"/>
    </source>
</evidence>
<sequence length="251" mass="29319">MKLISWNVNGIRAAVKKGFEEFFEESNADIFAIQETKAQVDQIALDFPTYHAYYNSAVKKGYSGVAIFTKEEPLSVSYGMGIEEHDQEGRLITLEYEQFYFIGCYTPNSQKELARLDYRMKWEEDFLAYIDELDQKKPVILCGDLNVAHKEIDLKNPQSNHKNAGFSDEEREKMTTLLSHGYIDTFRYFYPDKEGAYSWWSYMFKARERNAGWRIDYFIVSERLKNQLEDSLIYNDIMGSDHCPVGLIMKG</sequence>
<dbReference type="GO" id="GO:0046872">
    <property type="term" value="F:metal ion binding"/>
    <property type="evidence" value="ECO:0007669"/>
    <property type="project" value="UniProtKB-KW"/>
</dbReference>
<dbReference type="InterPro" id="IPR036691">
    <property type="entry name" value="Endo/exonu/phosph_ase_sf"/>
</dbReference>
<keyword evidence="5 7" id="KW-0460">Magnesium</keyword>
<feature type="binding site" evidence="7">
    <location>
        <position position="7"/>
    </location>
    <ligand>
        <name>Mg(2+)</name>
        <dbReference type="ChEBI" id="CHEBI:18420"/>
        <label>1</label>
    </ligand>
</feature>
<keyword evidence="10" id="KW-0540">Nuclease</keyword>
<evidence type="ECO:0000256" key="6">
    <source>
        <dbReference type="PIRSR" id="PIRSR604808-1"/>
    </source>
</evidence>
<dbReference type="FunFam" id="3.60.10.10:FF:000034">
    <property type="entry name" value="Exodeoxyribonuclease III"/>
    <property type="match status" value="1"/>
</dbReference>
<evidence type="ECO:0000313" key="11">
    <source>
        <dbReference type="Proteomes" id="UP000051841"/>
    </source>
</evidence>
<dbReference type="PROSITE" id="PS51435">
    <property type="entry name" value="AP_NUCLEASE_F1_4"/>
    <property type="match status" value="1"/>
</dbReference>
<dbReference type="GO" id="GO:0008081">
    <property type="term" value="F:phosphoric diester hydrolase activity"/>
    <property type="evidence" value="ECO:0007669"/>
    <property type="project" value="TreeGrafter"/>
</dbReference>
<feature type="site" description="Transition state stabilizer" evidence="8">
    <location>
        <position position="146"/>
    </location>
</feature>
<dbReference type="GO" id="GO:0003906">
    <property type="term" value="F:DNA-(apurinic or apyrimidinic site) endonuclease activity"/>
    <property type="evidence" value="ECO:0007669"/>
    <property type="project" value="TreeGrafter"/>
</dbReference>
<dbReference type="GO" id="GO:0008311">
    <property type="term" value="F:double-stranded DNA 3'-5' DNA exonuclease activity"/>
    <property type="evidence" value="ECO:0007669"/>
    <property type="project" value="TreeGrafter"/>
</dbReference>
<feature type="domain" description="Endonuclease/exonuclease/phosphatase" evidence="9">
    <location>
        <begin position="4"/>
        <end position="242"/>
    </location>
</feature>
<feature type="binding site" evidence="7">
    <location>
        <position position="241"/>
    </location>
    <ligand>
        <name>Mg(2+)</name>
        <dbReference type="ChEBI" id="CHEBI:18420"/>
        <label>1</label>
    </ligand>
</feature>
<dbReference type="PATRIC" id="fig|1410657.5.peg.1767"/>
<reference evidence="10 11" key="1">
    <citation type="journal article" date="2015" name="Genome Announc.">
        <title>Expanding the biotechnology potential of lactobacilli through comparative genomics of 213 strains and associated genera.</title>
        <authorList>
            <person name="Sun Z."/>
            <person name="Harris H.M."/>
            <person name="McCann A."/>
            <person name="Guo C."/>
            <person name="Argimon S."/>
            <person name="Zhang W."/>
            <person name="Yang X."/>
            <person name="Jeffery I.B."/>
            <person name="Cooney J.C."/>
            <person name="Kagawa T.F."/>
            <person name="Liu W."/>
            <person name="Song Y."/>
            <person name="Salvetti E."/>
            <person name="Wrobel A."/>
            <person name="Rasinkangas P."/>
            <person name="Parkhill J."/>
            <person name="Rea M.C."/>
            <person name="O'Sullivan O."/>
            <person name="Ritari J."/>
            <person name="Douillard F.P."/>
            <person name="Paul Ross R."/>
            <person name="Yang R."/>
            <person name="Briner A.E."/>
            <person name="Felis G.E."/>
            <person name="de Vos W.M."/>
            <person name="Barrangou R."/>
            <person name="Klaenhammer T.R."/>
            <person name="Caufield P.W."/>
            <person name="Cui Y."/>
            <person name="Zhang H."/>
            <person name="O'Toole P.W."/>
        </authorList>
    </citation>
    <scope>NUCLEOTIDE SEQUENCE [LARGE SCALE GENOMIC DNA]</scope>
    <source>
        <strain evidence="10 11">DSM 20405</strain>
    </source>
</reference>
<keyword evidence="3 7" id="KW-0479">Metal-binding</keyword>
<dbReference type="NCBIfam" id="TIGR00195">
    <property type="entry name" value="exoDNase_III"/>
    <property type="match status" value="1"/>
</dbReference>
<dbReference type="InterPro" id="IPR020847">
    <property type="entry name" value="AP_endonuclease_F1_BS"/>
</dbReference>
<dbReference type="PANTHER" id="PTHR22748:SF6">
    <property type="entry name" value="DNA-(APURINIC OR APYRIMIDINIC SITE) ENDONUCLEASE"/>
    <property type="match status" value="1"/>
</dbReference>
<dbReference type="RefSeq" id="WP_029071566.1">
    <property type="nucleotide sequence ID" value="NZ_JNKN01000054.1"/>
</dbReference>
<dbReference type="Gene3D" id="3.60.10.10">
    <property type="entry name" value="Endonuclease/exonuclease/phosphatase"/>
    <property type="match status" value="1"/>
</dbReference>
<dbReference type="SUPFAM" id="SSF56219">
    <property type="entry name" value="DNase I-like"/>
    <property type="match status" value="1"/>
</dbReference>
<feature type="binding site" evidence="7">
    <location>
        <position position="35"/>
    </location>
    <ligand>
        <name>Mg(2+)</name>
        <dbReference type="ChEBI" id="CHEBI:18420"/>
        <label>1</label>
    </ligand>
</feature>
<dbReference type="PANTHER" id="PTHR22748">
    <property type="entry name" value="AP ENDONUCLEASE"/>
    <property type="match status" value="1"/>
</dbReference>
<accession>A0A0R2HC88</accession>
<evidence type="ECO:0000256" key="7">
    <source>
        <dbReference type="PIRSR" id="PIRSR604808-2"/>
    </source>
</evidence>
<dbReference type="Proteomes" id="UP000051841">
    <property type="component" value="Unassembled WGS sequence"/>
</dbReference>
<feature type="active site" description="Proton donor/acceptor" evidence="6">
    <location>
        <position position="144"/>
    </location>
</feature>
<name>A0A0R2HC88_9FIRM</name>
<comment type="cofactor">
    <cofactor evidence="1">
        <name>Mn(2+)</name>
        <dbReference type="ChEBI" id="CHEBI:29035"/>
    </cofactor>
</comment>
<dbReference type="Pfam" id="PF03372">
    <property type="entry name" value="Exo_endo_phos"/>
    <property type="match status" value="1"/>
</dbReference>
<comment type="cofactor">
    <cofactor evidence="7">
        <name>Mg(2+)</name>
        <dbReference type="ChEBI" id="CHEBI:18420"/>
    </cofactor>
    <cofactor evidence="7">
        <name>Mn(2+)</name>
        <dbReference type="ChEBI" id="CHEBI:29035"/>
    </cofactor>
    <text evidence="7">Probably binds two magnesium or manganese ions per subunit.</text>
</comment>
<feature type="binding site" evidence="7">
    <location>
        <position position="242"/>
    </location>
    <ligand>
        <name>Mg(2+)</name>
        <dbReference type="ChEBI" id="CHEBI:18420"/>
        <label>1</label>
    </ligand>
</feature>
<dbReference type="NCBIfam" id="TIGR00633">
    <property type="entry name" value="xth"/>
    <property type="match status" value="1"/>
</dbReference>
<dbReference type="GO" id="GO:0003677">
    <property type="term" value="F:DNA binding"/>
    <property type="evidence" value="ECO:0007669"/>
    <property type="project" value="InterPro"/>
</dbReference>
<evidence type="ECO:0000313" key="10">
    <source>
        <dbReference type="EMBL" id="KRN47306.1"/>
    </source>
</evidence>
<dbReference type="InterPro" id="IPR005135">
    <property type="entry name" value="Endo/exonuclease/phosphatase"/>
</dbReference>
<evidence type="ECO:0000256" key="3">
    <source>
        <dbReference type="ARBA" id="ARBA00022723"/>
    </source>
</evidence>
<evidence type="ECO:0000256" key="5">
    <source>
        <dbReference type="ARBA" id="ARBA00022842"/>
    </source>
</evidence>
<feature type="active site" evidence="6">
    <location>
        <position position="105"/>
    </location>
</feature>
<comment type="similarity">
    <text evidence="2">Belongs to the DNA repair enzymes AP/ExoA family.</text>
</comment>
<comment type="caution">
    <text evidence="10">The sequence shown here is derived from an EMBL/GenBank/DDBJ whole genome shotgun (WGS) entry which is preliminary data.</text>
</comment>
<dbReference type="GO" id="GO:0006284">
    <property type="term" value="P:base-excision repair"/>
    <property type="evidence" value="ECO:0007669"/>
    <property type="project" value="TreeGrafter"/>
</dbReference>
<keyword evidence="11" id="KW-1185">Reference proteome</keyword>
<organism evidence="10 11">
    <name type="scientific">Kandleria vitulina DSM 20405</name>
    <dbReference type="NCBI Taxonomy" id="1410657"/>
    <lineage>
        <taxon>Bacteria</taxon>
        <taxon>Bacillati</taxon>
        <taxon>Bacillota</taxon>
        <taxon>Erysipelotrichia</taxon>
        <taxon>Erysipelotrichales</taxon>
        <taxon>Coprobacillaceae</taxon>
        <taxon>Kandleria</taxon>
    </lineage>
</organism>